<name>A0A0D2XLL1_FUSOF</name>
<proteinExistence type="predicted"/>
<dbReference type="PANTHER" id="PTHR10039:SF14">
    <property type="entry name" value="NACHT DOMAIN-CONTAINING PROTEIN"/>
    <property type="match status" value="1"/>
</dbReference>
<evidence type="ECO:0000313" key="2">
    <source>
        <dbReference type="Proteomes" id="UP000002489"/>
    </source>
</evidence>
<reference evidence="1" key="2">
    <citation type="submission" date="2025-08" db="UniProtKB">
        <authorList>
            <consortium name="EnsemblFungi"/>
        </authorList>
    </citation>
    <scope>IDENTIFICATION</scope>
    <source>
        <strain evidence="1">4287 / CBS 123668 / FGSC 9935 / NRRL 34936</strain>
    </source>
</reference>
<dbReference type="Proteomes" id="UP000002489">
    <property type="component" value="Unassembled WGS sequence"/>
</dbReference>
<evidence type="ECO:0008006" key="3">
    <source>
        <dbReference type="Google" id="ProtNLM"/>
    </source>
</evidence>
<dbReference type="AlphaFoldDB" id="A0A0D2XLL1"/>
<sequence length="301" mass="34275">MASPDIFASAYHSFLSTLSDNDRARYDDKCTPQGLLDGLKKISSLAKGTQNRRSQKPFAIVRDFNERMRPFFAIIEGPVTQSSVYAGAALGALRLVLECIKDITESFPRYEALEDICRGKLSSRLLVHLGRVYRDLFDFFDSAATLFTAGSGKVRRPVELIASVIWRPFDERFGGILSSMSKHQQQLNDEVNIYQLELTRDVATTSEEICKDTQATHAIVSGLQEQMRLQTREQAIARIQSWLNAPNFASTYWNTLDECQDDTAQWIFEVDKFQEWSESISRGSSAPDSRILWIHGKRRWT</sequence>
<dbReference type="PANTHER" id="PTHR10039">
    <property type="entry name" value="AMELOGENIN"/>
    <property type="match status" value="1"/>
</dbReference>
<accession>A0A0D2XLL1</accession>
<protein>
    <recommendedName>
        <fullName evidence="3">Fungal STAND N-terminal Goodbye domain-containing protein</fullName>
    </recommendedName>
</protein>
<dbReference type="EnsemblFungi" id="FOXG_04835T0">
    <property type="protein sequence ID" value="FOXG_04835P0"/>
    <property type="gene ID" value="FOXG_04835"/>
</dbReference>
<organism evidence="1 2">
    <name type="scientific">Fusarium oxysporum (strain Fo5176)</name>
    <name type="common">Fusarium vascular wilt</name>
    <dbReference type="NCBI Taxonomy" id="660025"/>
    <lineage>
        <taxon>Eukaryota</taxon>
        <taxon>Fungi</taxon>
        <taxon>Dikarya</taxon>
        <taxon>Ascomycota</taxon>
        <taxon>Pezizomycotina</taxon>
        <taxon>Sordariomycetes</taxon>
        <taxon>Hypocreomycetidae</taxon>
        <taxon>Hypocreales</taxon>
        <taxon>Nectriaceae</taxon>
        <taxon>Fusarium</taxon>
        <taxon>Fusarium oxysporum species complex</taxon>
    </lineage>
</organism>
<evidence type="ECO:0000313" key="1">
    <source>
        <dbReference type="EnsemblFungi" id="FOXG_04835P0"/>
    </source>
</evidence>
<reference evidence="2" key="1">
    <citation type="journal article" date="2012" name="Mol. Plant Microbe Interact.">
        <title>A highly conserved effector in Fusarium oxysporum is required for full virulence on Arabidopsis.</title>
        <authorList>
            <person name="Thatcher L.F."/>
            <person name="Gardiner D.M."/>
            <person name="Kazan K."/>
            <person name="Manners J."/>
        </authorList>
    </citation>
    <scope>NUCLEOTIDE SEQUENCE [LARGE SCALE GENOMIC DNA]</scope>
    <source>
        <strain evidence="2">Fo5176</strain>
    </source>
</reference>